<reference evidence="4" key="1">
    <citation type="submission" date="2010-05" db="EMBL/GenBank/DDBJ databases">
        <title>The Genome Sequence of Magnaporthe poae strain ATCC 64411.</title>
        <authorList>
            <consortium name="The Broad Institute Genome Sequencing Platform"/>
            <consortium name="Broad Institute Genome Sequencing Center for Infectious Disease"/>
            <person name="Ma L.-J."/>
            <person name="Dead R."/>
            <person name="Young S."/>
            <person name="Zeng Q."/>
            <person name="Koehrsen M."/>
            <person name="Alvarado L."/>
            <person name="Berlin A."/>
            <person name="Chapman S.B."/>
            <person name="Chen Z."/>
            <person name="Freedman E."/>
            <person name="Gellesch M."/>
            <person name="Goldberg J."/>
            <person name="Griggs A."/>
            <person name="Gujja S."/>
            <person name="Heilman E.R."/>
            <person name="Heiman D."/>
            <person name="Hepburn T."/>
            <person name="Howarth C."/>
            <person name="Jen D."/>
            <person name="Larson L."/>
            <person name="Mehta T."/>
            <person name="Neiman D."/>
            <person name="Pearson M."/>
            <person name="Roberts A."/>
            <person name="Saif S."/>
            <person name="Shea T."/>
            <person name="Shenoy N."/>
            <person name="Sisk P."/>
            <person name="Stolte C."/>
            <person name="Sykes S."/>
            <person name="Walk T."/>
            <person name="White J."/>
            <person name="Yandava C."/>
            <person name="Haas B."/>
            <person name="Nusbaum C."/>
            <person name="Birren B."/>
        </authorList>
    </citation>
    <scope>NUCLEOTIDE SEQUENCE</scope>
    <source>
        <strain evidence="4">ATCC 64411</strain>
    </source>
</reference>
<feature type="region of interest" description="Disordered" evidence="1">
    <location>
        <begin position="431"/>
        <end position="463"/>
    </location>
</feature>
<dbReference type="OrthoDB" id="3436787at2759"/>
<gene>
    <name evidence="4" type="ORF">MAPG_05794</name>
</gene>
<keyword evidence="2" id="KW-0812">Transmembrane</keyword>
<evidence type="ECO:0008006" key="5">
    <source>
        <dbReference type="Google" id="ProtNLM"/>
    </source>
</evidence>
<evidence type="ECO:0000256" key="1">
    <source>
        <dbReference type="SAM" id="MobiDB-lite"/>
    </source>
</evidence>
<protein>
    <recommendedName>
        <fullName evidence="5">Extracellular membrane protein CFEM domain-containing protein</fullName>
    </recommendedName>
</protein>
<keyword evidence="2" id="KW-1133">Transmembrane helix</keyword>
<name>A0A0H2UB27_MAGP6</name>
<evidence type="ECO:0000313" key="4">
    <source>
        <dbReference type="EMBL" id="KLU86784.1"/>
    </source>
</evidence>
<keyword evidence="2" id="KW-0472">Membrane</keyword>
<evidence type="ECO:0000256" key="3">
    <source>
        <dbReference type="SAM" id="SignalP"/>
    </source>
</evidence>
<evidence type="ECO:0000256" key="2">
    <source>
        <dbReference type="SAM" id="Phobius"/>
    </source>
</evidence>
<feature type="compositionally biased region" description="Gly residues" evidence="1">
    <location>
        <begin position="346"/>
        <end position="372"/>
    </location>
</feature>
<feature type="region of interest" description="Disordered" evidence="1">
    <location>
        <begin position="478"/>
        <end position="584"/>
    </location>
</feature>
<organism evidence="4">
    <name type="scientific">Magnaporthiopsis poae (strain ATCC 64411 / 73-15)</name>
    <name type="common">Kentucky bluegrass fungus</name>
    <name type="synonym">Magnaporthe poae</name>
    <dbReference type="NCBI Taxonomy" id="644358"/>
    <lineage>
        <taxon>Eukaryota</taxon>
        <taxon>Fungi</taxon>
        <taxon>Dikarya</taxon>
        <taxon>Ascomycota</taxon>
        <taxon>Pezizomycotina</taxon>
        <taxon>Sordariomycetes</taxon>
        <taxon>Sordariomycetidae</taxon>
        <taxon>Magnaporthales</taxon>
        <taxon>Magnaporthaceae</taxon>
        <taxon>Magnaporthiopsis</taxon>
    </lineage>
</organism>
<feature type="transmembrane region" description="Helical" evidence="2">
    <location>
        <begin position="383"/>
        <end position="407"/>
    </location>
</feature>
<dbReference type="VEuPathDB" id="FungiDB:MAPG_05794"/>
<dbReference type="AlphaFoldDB" id="A0A0H2UB27"/>
<feature type="chain" id="PRO_5005202605" description="Extracellular membrane protein CFEM domain-containing protein" evidence="3">
    <location>
        <begin position="25"/>
        <end position="584"/>
    </location>
</feature>
<proteinExistence type="predicted"/>
<dbReference type="EMBL" id="GL876969">
    <property type="protein sequence ID" value="KLU86784.1"/>
    <property type="molecule type" value="Genomic_DNA"/>
</dbReference>
<sequence length="584" mass="59856">MSGSRVGATPLALLLLALARPGQSVVYVTDLPLFSRLAPCAASAISYHVMGQTRTNCPQAVTDLQGCVCTKNNNIAAIATGISSSVSYSCGSTASDDQSSAATVLSAYCNQNAMPTFAPPSITVTNYISDVPEFQHLARCAKGALEYAVQSMTNYYCPPEASNLATCACMKNQNSLKISQIINSSVRYSCTSHMADVTSAQAMFAAYCNMAISGISNFPQPSPPPGDMSYYITALPQFSSMAPCAQSAVSYAVKSQANNYCPEGVQALASCICIKESMFGSVSSSVTSGVKYSCSSTATEDVTSALAVLDFYCSAAKNQVKATGVAESIQQTYPTPRSGTIPPGPGQTGGPGGGGGGGPGGSGGGGGNGGSDGQNAGEKPASVGIIAGAAAGGLALLVGIGVIVFFLMRNGRRKKAAEDIAMVQPGGAASANQDFGGGKPELDGAQVTAANLPPSSPSPSILKTYGSQRIADNISPVSAHHQPQQLHGSSAFTPPPLPPTATELHNESRLQQNVSPVMPSPAYSPGGQFQAYQPPPNGAHEMQGHQTYSTMVRPELQGSPHLQQQQQPYGGHVPPLPFRPGLPG</sequence>
<feature type="non-terminal residue" evidence="4">
    <location>
        <position position="584"/>
    </location>
</feature>
<reference evidence="4" key="2">
    <citation type="submission" date="2011-03" db="EMBL/GenBank/DDBJ databases">
        <title>Annotation of Magnaporthe poae ATCC 64411.</title>
        <authorList>
            <person name="Ma L.-J."/>
            <person name="Dead R."/>
            <person name="Young S.K."/>
            <person name="Zeng Q."/>
            <person name="Gargeya S."/>
            <person name="Fitzgerald M."/>
            <person name="Haas B."/>
            <person name="Abouelleil A."/>
            <person name="Alvarado L."/>
            <person name="Arachchi H.M."/>
            <person name="Berlin A."/>
            <person name="Brown A."/>
            <person name="Chapman S.B."/>
            <person name="Chen Z."/>
            <person name="Dunbar C."/>
            <person name="Freedman E."/>
            <person name="Gearin G."/>
            <person name="Gellesch M."/>
            <person name="Goldberg J."/>
            <person name="Griggs A."/>
            <person name="Gujja S."/>
            <person name="Heiman D."/>
            <person name="Howarth C."/>
            <person name="Larson L."/>
            <person name="Lui A."/>
            <person name="MacDonald P.J.P."/>
            <person name="Mehta T."/>
            <person name="Montmayeur A."/>
            <person name="Murphy C."/>
            <person name="Neiman D."/>
            <person name="Pearson M."/>
            <person name="Priest M."/>
            <person name="Roberts A."/>
            <person name="Saif S."/>
            <person name="Shea T."/>
            <person name="Shenoy N."/>
            <person name="Sisk P."/>
            <person name="Stolte C."/>
            <person name="Sykes S."/>
            <person name="Yandava C."/>
            <person name="Wortman J."/>
            <person name="Nusbaum C."/>
            <person name="Birren B."/>
        </authorList>
    </citation>
    <scope>NUCLEOTIDE SEQUENCE</scope>
    <source>
        <strain evidence="4">ATCC 64411</strain>
    </source>
</reference>
<accession>A0A0H2UB27</accession>
<feature type="region of interest" description="Disordered" evidence="1">
    <location>
        <begin position="332"/>
        <end position="376"/>
    </location>
</feature>
<feature type="compositionally biased region" description="Polar residues" evidence="1">
    <location>
        <begin position="481"/>
        <end position="492"/>
    </location>
</feature>
<keyword evidence="3" id="KW-0732">Signal</keyword>
<feature type="signal peptide" evidence="3">
    <location>
        <begin position="1"/>
        <end position="24"/>
    </location>
</feature>
<feature type="compositionally biased region" description="Pro residues" evidence="1">
    <location>
        <begin position="574"/>
        <end position="584"/>
    </location>
</feature>